<evidence type="ECO:0000313" key="3">
    <source>
        <dbReference type="Proteomes" id="UP000030760"/>
    </source>
</evidence>
<evidence type="ECO:0000256" key="1">
    <source>
        <dbReference type="SAM" id="MobiDB-lite"/>
    </source>
</evidence>
<feature type="compositionally biased region" description="Polar residues" evidence="1">
    <location>
        <begin position="121"/>
        <end position="133"/>
    </location>
</feature>
<sequence length="323" mass="33351">MLIGDQGQLGDSNWPRLAAEASCHGDTSPTSAQRETAAFHAPTTAATASANRLADAAGGMGSGPVSTSSTVKYTRTCSACCSNRRSQPRTVSTGRPNRAAIVLAPEPAAFATSAVPITSAKSTRLTSTNTGRSTCEPPQPEHRARRGRTRTTPSVSRSTRCLAHPHGASTPPQSGHSTSPDNNLASIRAASASTVSTGASMRCTALPDSAKRSSGGPSHALLIGKVSPPTNTPTPPACVRIRRHTACLQLTAHIGILSAVEHGTGSNRDTTAGNPPGEQLARPPSQRCRTTNTPPQPTQPYGPVAPESRISPRSRARPAPSFV</sequence>
<feature type="compositionally biased region" description="Low complexity" evidence="1">
    <location>
        <begin position="150"/>
        <end position="160"/>
    </location>
</feature>
<gene>
    <name evidence="2" type="ORF">SBD_2145</name>
</gene>
<feature type="compositionally biased region" description="Polar residues" evidence="1">
    <location>
        <begin position="170"/>
        <end position="183"/>
    </location>
</feature>
<protein>
    <submittedName>
        <fullName evidence="2">Uncharacterized protein</fullName>
    </submittedName>
</protein>
<dbReference type="AlphaFoldDB" id="M3FVZ3"/>
<name>M3FVZ3_9ACTN</name>
<accession>M3FVZ3</accession>
<reference evidence="3" key="1">
    <citation type="journal article" date="2013" name="Genome Announc.">
        <title>Draft Genome Sequence of Streptomyces bottropensis ATCC 25435, a Bottromycin-Producing Actinomycete.</title>
        <authorList>
            <person name="Zhang H."/>
            <person name="Zhou W."/>
            <person name="Zhuang Y."/>
            <person name="Liang X."/>
            <person name="Liu T."/>
        </authorList>
    </citation>
    <scope>NUCLEOTIDE SEQUENCE [LARGE SCALE GENOMIC DNA]</scope>
    <source>
        <strain evidence="3">ATCC 25435</strain>
    </source>
</reference>
<dbReference type="EMBL" id="KB405063">
    <property type="protein sequence ID" value="EMF56394.1"/>
    <property type="molecule type" value="Genomic_DNA"/>
</dbReference>
<proteinExistence type="predicted"/>
<feature type="compositionally biased region" description="Polar residues" evidence="1">
    <location>
        <begin position="264"/>
        <end position="273"/>
    </location>
</feature>
<dbReference type="Proteomes" id="UP000030760">
    <property type="component" value="Unassembled WGS sequence"/>
</dbReference>
<organism evidence="2 3">
    <name type="scientific">Streptomyces bottropensis ATCC 25435</name>
    <dbReference type="NCBI Taxonomy" id="1054862"/>
    <lineage>
        <taxon>Bacteria</taxon>
        <taxon>Bacillati</taxon>
        <taxon>Actinomycetota</taxon>
        <taxon>Actinomycetes</taxon>
        <taxon>Kitasatosporales</taxon>
        <taxon>Streptomycetaceae</taxon>
        <taxon>Streptomyces</taxon>
    </lineage>
</organism>
<feature type="region of interest" description="Disordered" evidence="1">
    <location>
        <begin position="262"/>
        <end position="323"/>
    </location>
</feature>
<feature type="compositionally biased region" description="Low complexity" evidence="1">
    <location>
        <begin position="305"/>
        <end position="323"/>
    </location>
</feature>
<evidence type="ECO:0000313" key="2">
    <source>
        <dbReference type="EMBL" id="EMF56394.1"/>
    </source>
</evidence>
<feature type="region of interest" description="Disordered" evidence="1">
    <location>
        <begin position="121"/>
        <end position="183"/>
    </location>
</feature>
<feature type="region of interest" description="Disordered" evidence="1">
    <location>
        <begin position="206"/>
        <end position="232"/>
    </location>
</feature>